<protein>
    <submittedName>
        <fullName evidence="3">Uncharacterized protein</fullName>
    </submittedName>
</protein>
<evidence type="ECO:0000256" key="2">
    <source>
        <dbReference type="SAM" id="MobiDB-lite"/>
    </source>
</evidence>
<feature type="compositionally biased region" description="Basic and acidic residues" evidence="2">
    <location>
        <begin position="72"/>
        <end position="94"/>
    </location>
</feature>
<feature type="compositionally biased region" description="Basic residues" evidence="2">
    <location>
        <begin position="28"/>
        <end position="47"/>
    </location>
</feature>
<name>A0A835HZV1_9MAGN</name>
<gene>
    <name evidence="3" type="ORF">IFM89_025107</name>
</gene>
<dbReference type="AlphaFoldDB" id="A0A835HZV1"/>
<evidence type="ECO:0000256" key="1">
    <source>
        <dbReference type="SAM" id="Coils"/>
    </source>
</evidence>
<proteinExistence type="predicted"/>
<feature type="non-terminal residue" evidence="3">
    <location>
        <position position="222"/>
    </location>
</feature>
<comment type="caution">
    <text evidence="3">The sequence shown here is derived from an EMBL/GenBank/DDBJ whole genome shotgun (WGS) entry which is preliminary data.</text>
</comment>
<keyword evidence="1" id="KW-0175">Coiled coil</keyword>
<organism evidence="3 4">
    <name type="scientific">Coptis chinensis</name>
    <dbReference type="NCBI Taxonomy" id="261450"/>
    <lineage>
        <taxon>Eukaryota</taxon>
        <taxon>Viridiplantae</taxon>
        <taxon>Streptophyta</taxon>
        <taxon>Embryophyta</taxon>
        <taxon>Tracheophyta</taxon>
        <taxon>Spermatophyta</taxon>
        <taxon>Magnoliopsida</taxon>
        <taxon>Ranunculales</taxon>
        <taxon>Ranunculaceae</taxon>
        <taxon>Coptidoideae</taxon>
        <taxon>Coptis</taxon>
    </lineage>
</organism>
<dbReference type="Proteomes" id="UP000631114">
    <property type="component" value="Unassembled WGS sequence"/>
</dbReference>
<keyword evidence="4" id="KW-1185">Reference proteome</keyword>
<sequence length="222" mass="24688">MGRPRGSASATRAEKTLDQSQYSNPSTKKLKLNSKVKAKANPRRSQRIRSSGSVGKVVSQCRDLEPVIVEASESKEAEHPDFSEETKPEEATGSTLEEKIEIIMLILDEQQKTLKEFLSKGRKRSFTQNSCMFNSESDMTNNCCDDQIDQLTKENLELRRKLEVSLGKLEGQEKVQVLFSDVIEKLKDTYLISSLAKTAEFMANFNGANAVCGCDPAAAKTK</sequence>
<feature type="compositionally biased region" description="Polar residues" evidence="2">
    <location>
        <begin position="18"/>
        <end position="27"/>
    </location>
</feature>
<evidence type="ECO:0000313" key="3">
    <source>
        <dbReference type="EMBL" id="KAF9606418.1"/>
    </source>
</evidence>
<feature type="coiled-coil region" evidence="1">
    <location>
        <begin position="141"/>
        <end position="168"/>
    </location>
</feature>
<dbReference type="PANTHER" id="PTHR38936:SF1">
    <property type="entry name" value="DUF641 DOMAIN-CONTAINING PROTEIN"/>
    <property type="match status" value="1"/>
</dbReference>
<dbReference type="PANTHER" id="PTHR38936">
    <property type="entry name" value="TITIN-LIKE ISOFORM X2"/>
    <property type="match status" value="1"/>
</dbReference>
<dbReference type="EMBL" id="JADFTS010000005">
    <property type="protein sequence ID" value="KAF9606418.1"/>
    <property type="molecule type" value="Genomic_DNA"/>
</dbReference>
<feature type="region of interest" description="Disordered" evidence="2">
    <location>
        <begin position="1"/>
        <end position="57"/>
    </location>
</feature>
<reference evidence="3 4" key="1">
    <citation type="submission" date="2020-10" db="EMBL/GenBank/DDBJ databases">
        <title>The Coptis chinensis genome and diversification of protoberbering-type alkaloids.</title>
        <authorList>
            <person name="Wang B."/>
            <person name="Shu S."/>
            <person name="Song C."/>
            <person name="Liu Y."/>
        </authorList>
    </citation>
    <scope>NUCLEOTIDE SEQUENCE [LARGE SCALE GENOMIC DNA]</scope>
    <source>
        <strain evidence="3">HL-2020</strain>
        <tissue evidence="3">Leaf</tissue>
    </source>
</reference>
<evidence type="ECO:0000313" key="4">
    <source>
        <dbReference type="Proteomes" id="UP000631114"/>
    </source>
</evidence>
<dbReference type="OrthoDB" id="1937314at2759"/>
<feature type="region of interest" description="Disordered" evidence="2">
    <location>
        <begin position="71"/>
        <end position="94"/>
    </location>
</feature>
<accession>A0A835HZV1</accession>